<keyword evidence="6" id="KW-1185">Reference proteome</keyword>
<organism evidence="5 6">
    <name type="scientific">Methylobacterium aerolatum</name>
    <dbReference type="NCBI Taxonomy" id="418708"/>
    <lineage>
        <taxon>Bacteria</taxon>
        <taxon>Pseudomonadati</taxon>
        <taxon>Pseudomonadota</taxon>
        <taxon>Alphaproteobacteria</taxon>
        <taxon>Hyphomicrobiales</taxon>
        <taxon>Methylobacteriaceae</taxon>
        <taxon>Methylobacterium</taxon>
    </lineage>
</organism>
<feature type="domain" description="Transposase IS66 zinc-finger binding" evidence="2">
    <location>
        <begin position="105"/>
        <end position="149"/>
    </location>
</feature>
<dbReference type="PANTHER" id="PTHR33678:SF1">
    <property type="entry name" value="BLL1576 PROTEIN"/>
    <property type="match status" value="1"/>
</dbReference>
<feature type="domain" description="Transposase IS66 C-terminal" evidence="4">
    <location>
        <begin position="461"/>
        <end position="498"/>
    </location>
</feature>
<gene>
    <name evidence="5" type="ORF">QO012_002863</name>
</gene>
<dbReference type="InterPro" id="IPR024463">
    <property type="entry name" value="Transposase_TnpC_homeodom"/>
</dbReference>
<evidence type="ECO:0000259" key="3">
    <source>
        <dbReference type="Pfam" id="PF13007"/>
    </source>
</evidence>
<feature type="domain" description="Transposase IS66 central" evidence="1">
    <location>
        <begin position="163"/>
        <end position="454"/>
    </location>
</feature>
<dbReference type="Pfam" id="PF13007">
    <property type="entry name" value="LZ_Tnp_IS66"/>
    <property type="match status" value="1"/>
</dbReference>
<dbReference type="Pfam" id="PF13817">
    <property type="entry name" value="DDE_Tnp_IS66_C"/>
    <property type="match status" value="1"/>
</dbReference>
<evidence type="ECO:0000313" key="5">
    <source>
        <dbReference type="EMBL" id="MDQ0448354.1"/>
    </source>
</evidence>
<dbReference type="PANTHER" id="PTHR33678">
    <property type="entry name" value="BLL1576 PROTEIN"/>
    <property type="match status" value="1"/>
</dbReference>
<reference evidence="5 6" key="1">
    <citation type="submission" date="2023-07" db="EMBL/GenBank/DDBJ databases">
        <title>Genomic Encyclopedia of Type Strains, Phase IV (KMG-IV): sequencing the most valuable type-strain genomes for metagenomic binning, comparative biology and taxonomic classification.</title>
        <authorList>
            <person name="Goeker M."/>
        </authorList>
    </citation>
    <scope>NUCLEOTIDE SEQUENCE [LARGE SCALE GENOMIC DNA]</scope>
    <source>
        <strain evidence="5 6">DSM 19013</strain>
    </source>
</reference>
<name>A0ABU0I177_9HYPH</name>
<protein>
    <submittedName>
        <fullName evidence="5">Transposase</fullName>
    </submittedName>
</protein>
<dbReference type="InterPro" id="IPR052344">
    <property type="entry name" value="Transposase-related"/>
</dbReference>
<evidence type="ECO:0000259" key="4">
    <source>
        <dbReference type="Pfam" id="PF13817"/>
    </source>
</evidence>
<accession>A0ABU0I177</accession>
<evidence type="ECO:0000313" key="6">
    <source>
        <dbReference type="Proteomes" id="UP001231124"/>
    </source>
</evidence>
<dbReference type="Pfam" id="PF03050">
    <property type="entry name" value="DDE_Tnp_IS66"/>
    <property type="match status" value="1"/>
</dbReference>
<dbReference type="NCBIfam" id="NF033517">
    <property type="entry name" value="transpos_IS66"/>
    <property type="match status" value="1"/>
</dbReference>
<dbReference type="EMBL" id="JAUSVP010000008">
    <property type="protein sequence ID" value="MDQ0448354.1"/>
    <property type="molecule type" value="Genomic_DNA"/>
</dbReference>
<evidence type="ECO:0000259" key="1">
    <source>
        <dbReference type="Pfam" id="PF03050"/>
    </source>
</evidence>
<dbReference type="InterPro" id="IPR004291">
    <property type="entry name" value="Transposase_IS66_central"/>
</dbReference>
<dbReference type="Pfam" id="PF13005">
    <property type="entry name" value="zf-IS66"/>
    <property type="match status" value="1"/>
</dbReference>
<dbReference type="Proteomes" id="UP001231124">
    <property type="component" value="Unassembled WGS sequence"/>
</dbReference>
<dbReference type="InterPro" id="IPR039552">
    <property type="entry name" value="IS66_C"/>
</dbReference>
<evidence type="ECO:0000259" key="2">
    <source>
        <dbReference type="Pfam" id="PF13005"/>
    </source>
</evidence>
<sequence>MEYRGSSVRAHGCGEPPRYGLSCLIEKLRGELARLKRAGFGTASERLGGRVEQLELAIETLEVDEAERLAAMPAVAGAVEAARIRPARRPLPGHLRRESIVHPGPCACPACGGALRRIGEDVTESLDYVPGRFKVVRHVREAFACRACEQVVQTPAPHHAIARGRAGPGLLAHIAVAKFDDHLPLYRQAEIYARDGVDLATSTLSGWLGATAAAVMPLVDLPRREVIAGSDVLHGDDTPVPVLAPGTGKTRTGRLWTYVRDERPHGGARPPAAVIFASPDRRGERPLAHLARFSGVLVADGYAGFNGLYAGTRPGGALTEAACWAHVRRKIFDVHAATGSALAAEALARIGALYGIERELHGKPPDARTRERQARAKPLAAALKVWAQLCLTQLPGRSELAKALRYMLARWPALARAFDDGRIALDNNAAERALRGVAVGRKNYLFAGSDLGAERAAAFYSLIETAKLNRLDPEAYLRDVLTCIADHPVKRLTDLLPWNWTQAQPAAHAA</sequence>
<feature type="domain" description="Transposase TnpC homeodomain" evidence="3">
    <location>
        <begin position="28"/>
        <end position="100"/>
    </location>
</feature>
<dbReference type="InterPro" id="IPR024474">
    <property type="entry name" value="Znf_dom_IS66"/>
</dbReference>
<proteinExistence type="predicted"/>
<comment type="caution">
    <text evidence="5">The sequence shown here is derived from an EMBL/GenBank/DDBJ whole genome shotgun (WGS) entry which is preliminary data.</text>
</comment>